<dbReference type="GeneID" id="69042108"/>
<accession>C0P112</accession>
<dbReference type="EMBL" id="GG663383">
    <property type="protein sequence ID" value="EEH02648.1"/>
    <property type="molecule type" value="Genomic_DNA"/>
</dbReference>
<gene>
    <name evidence="2" type="ORF">HCBG_09092</name>
</gene>
<feature type="region of interest" description="Disordered" evidence="1">
    <location>
        <begin position="15"/>
        <end position="39"/>
    </location>
</feature>
<feature type="compositionally biased region" description="Low complexity" evidence="1">
    <location>
        <begin position="28"/>
        <end position="39"/>
    </location>
</feature>
<evidence type="ECO:0000313" key="3">
    <source>
        <dbReference type="Proteomes" id="UP000001631"/>
    </source>
</evidence>
<sequence>MNAFATKHNCGAKSLLPVAQTSRRHPRPATAGATGSPTALHTQGWIAVRTVVCLTMSAVSLTTQPPVSEGPQSEAGGTLHGPNTTRSSGRRPPFTSAETPPVRFKIQPLPLLFSSQRRLLIAVLDLDLQTVLKCS</sequence>
<feature type="region of interest" description="Disordered" evidence="1">
    <location>
        <begin position="62"/>
        <end position="101"/>
    </location>
</feature>
<dbReference type="InParanoid" id="C0P112"/>
<name>C0P112_AJECG</name>
<proteinExistence type="predicted"/>
<protein>
    <submittedName>
        <fullName evidence="2">Uncharacterized protein</fullName>
    </submittedName>
</protein>
<dbReference type="Proteomes" id="UP000001631">
    <property type="component" value="Unassembled WGS sequence"/>
</dbReference>
<dbReference type="HOGENOM" id="CLU_1885185_0_0_1"/>
<organism evidence="2 3">
    <name type="scientific">Ajellomyces capsulatus (strain G186AR / H82 / ATCC MYA-2454 / RMSCC 2432)</name>
    <name type="common">Darling's disease fungus</name>
    <name type="synonym">Histoplasma capsulatum</name>
    <dbReference type="NCBI Taxonomy" id="447093"/>
    <lineage>
        <taxon>Eukaryota</taxon>
        <taxon>Fungi</taxon>
        <taxon>Dikarya</taxon>
        <taxon>Ascomycota</taxon>
        <taxon>Pezizomycotina</taxon>
        <taxon>Eurotiomycetes</taxon>
        <taxon>Eurotiomycetidae</taxon>
        <taxon>Onygenales</taxon>
        <taxon>Ajellomycetaceae</taxon>
        <taxon>Histoplasma</taxon>
    </lineage>
</organism>
<evidence type="ECO:0000313" key="2">
    <source>
        <dbReference type="EMBL" id="EEH02648.1"/>
    </source>
</evidence>
<evidence type="ECO:0000256" key="1">
    <source>
        <dbReference type="SAM" id="MobiDB-lite"/>
    </source>
</evidence>
<keyword evidence="3" id="KW-1185">Reference proteome</keyword>
<dbReference type="AlphaFoldDB" id="C0P112"/>
<dbReference type="RefSeq" id="XP_045283129.1">
    <property type="nucleotide sequence ID" value="XM_045436141.1"/>
</dbReference>
<reference evidence="2" key="1">
    <citation type="submission" date="2009-02" db="EMBL/GenBank/DDBJ databases">
        <title>The Genome Sequence of Ajellomyces capsulatus strain G186AR.</title>
        <authorList>
            <consortium name="The Broad Institute Genome Sequencing Platform"/>
            <person name="Champion M."/>
            <person name="Cuomo C."/>
            <person name="Ma L.-J."/>
            <person name="Henn M.R."/>
            <person name="Sil A."/>
            <person name="Goldman B."/>
            <person name="Young S.K."/>
            <person name="Kodira C.D."/>
            <person name="Zeng Q."/>
            <person name="Koehrsen M."/>
            <person name="Alvarado L."/>
            <person name="Berlin A."/>
            <person name="Borenstein D."/>
            <person name="Chen Z."/>
            <person name="Engels R."/>
            <person name="Freedman E."/>
            <person name="Gellesch M."/>
            <person name="Goldberg J."/>
            <person name="Griggs A."/>
            <person name="Gujja S."/>
            <person name="Heiman D."/>
            <person name="Hepburn T."/>
            <person name="Howarth C."/>
            <person name="Jen D."/>
            <person name="Larson L."/>
            <person name="Lewis B."/>
            <person name="Mehta T."/>
            <person name="Park D."/>
            <person name="Pearson M."/>
            <person name="Roberts A."/>
            <person name="Saif S."/>
            <person name="Shea T."/>
            <person name="Shenoy N."/>
            <person name="Sisk P."/>
            <person name="Stolte C."/>
            <person name="Sykes S."/>
            <person name="Walk T."/>
            <person name="White J."/>
            <person name="Yandava C."/>
            <person name="Klein B."/>
            <person name="McEwen J.G."/>
            <person name="Puccia R."/>
            <person name="Goldman G.H."/>
            <person name="Felipe M.S."/>
            <person name="Nino-Vega G."/>
            <person name="San-Blas G."/>
            <person name="Taylor J."/>
            <person name="Mendoza L."/>
            <person name="Galagan J."/>
            <person name="Nusbaum C."/>
            <person name="Birren B."/>
        </authorList>
    </citation>
    <scope>NUCLEOTIDE SEQUENCE</scope>
    <source>
        <strain evidence="2">G186AR</strain>
    </source>
</reference>